<accession>A0ABD1MR58</accession>
<keyword evidence="4" id="KW-1185">Reference proteome</keyword>
<proteinExistence type="predicted"/>
<sequence length="204" mass="22522">MSSPMLTLSRRLHGSLLRFPNHHLPLYFSTDSLSDSNDPAPSADAAADGDRLLLDRPLEDGLDIGIYRAILVGKAGQAPFQKKLRSGTVVTLFSLGTGGIRNNRRPLDNESPKDYANRSAIQWHRVSVYPQRLGNLIVKHVVPGSVLYVEGNLETKVFTDPITGLARRIREVAVRRNGRIVFLGEGSDAEQQTQQSDLKGLGYY</sequence>
<organism evidence="3 4">
    <name type="scientific">Flemingia macrophylla</name>
    <dbReference type="NCBI Taxonomy" id="520843"/>
    <lineage>
        <taxon>Eukaryota</taxon>
        <taxon>Viridiplantae</taxon>
        <taxon>Streptophyta</taxon>
        <taxon>Embryophyta</taxon>
        <taxon>Tracheophyta</taxon>
        <taxon>Spermatophyta</taxon>
        <taxon>Magnoliopsida</taxon>
        <taxon>eudicotyledons</taxon>
        <taxon>Gunneridae</taxon>
        <taxon>Pentapetalae</taxon>
        <taxon>rosids</taxon>
        <taxon>fabids</taxon>
        <taxon>Fabales</taxon>
        <taxon>Fabaceae</taxon>
        <taxon>Papilionoideae</taxon>
        <taxon>50 kb inversion clade</taxon>
        <taxon>NPAAA clade</taxon>
        <taxon>indigoferoid/millettioid clade</taxon>
        <taxon>Phaseoleae</taxon>
        <taxon>Flemingia</taxon>
    </lineage>
</organism>
<dbReference type="PROSITE" id="PS50935">
    <property type="entry name" value="SSB"/>
    <property type="match status" value="1"/>
</dbReference>
<dbReference type="Pfam" id="PF00436">
    <property type="entry name" value="SSB"/>
    <property type="match status" value="1"/>
</dbReference>
<dbReference type="AlphaFoldDB" id="A0ABD1MR58"/>
<evidence type="ECO:0000313" key="4">
    <source>
        <dbReference type="Proteomes" id="UP001603857"/>
    </source>
</evidence>
<dbReference type="PANTHER" id="PTHR10302:SF16">
    <property type="entry name" value="NUCLEIC ACID-BINDING, OB-FOLD-LIKE PROTEIN"/>
    <property type="match status" value="1"/>
</dbReference>
<keyword evidence="1 2" id="KW-0238">DNA-binding</keyword>
<evidence type="ECO:0000256" key="2">
    <source>
        <dbReference type="PROSITE-ProRule" id="PRU00252"/>
    </source>
</evidence>
<dbReference type="GO" id="GO:0003677">
    <property type="term" value="F:DNA binding"/>
    <property type="evidence" value="ECO:0007669"/>
    <property type="project" value="UniProtKB-UniRule"/>
</dbReference>
<evidence type="ECO:0008006" key="5">
    <source>
        <dbReference type="Google" id="ProtNLM"/>
    </source>
</evidence>
<dbReference type="PANTHER" id="PTHR10302">
    <property type="entry name" value="SINGLE-STRANDED DNA-BINDING PROTEIN"/>
    <property type="match status" value="1"/>
</dbReference>
<dbReference type="SUPFAM" id="SSF50249">
    <property type="entry name" value="Nucleic acid-binding proteins"/>
    <property type="match status" value="1"/>
</dbReference>
<protein>
    <recommendedName>
        <fullName evidence="5">Single-stranded DNA-binding protein</fullName>
    </recommendedName>
</protein>
<evidence type="ECO:0000313" key="3">
    <source>
        <dbReference type="EMBL" id="KAL2338284.1"/>
    </source>
</evidence>
<dbReference type="InterPro" id="IPR012340">
    <property type="entry name" value="NA-bd_OB-fold"/>
</dbReference>
<dbReference type="Gene3D" id="2.40.50.140">
    <property type="entry name" value="Nucleic acid-binding proteins"/>
    <property type="match status" value="1"/>
</dbReference>
<gene>
    <name evidence="3" type="ORF">Fmac_012730</name>
</gene>
<dbReference type="Proteomes" id="UP001603857">
    <property type="component" value="Unassembled WGS sequence"/>
</dbReference>
<name>A0ABD1MR58_9FABA</name>
<dbReference type="FunFam" id="2.40.50.140:FF:000160">
    <property type="entry name" value="single-stranded DNA-binding protein, mitochondrial"/>
    <property type="match status" value="1"/>
</dbReference>
<dbReference type="CDD" id="cd04496">
    <property type="entry name" value="SSB_OBF"/>
    <property type="match status" value="1"/>
</dbReference>
<dbReference type="InterPro" id="IPR011344">
    <property type="entry name" value="ssDNA-bd"/>
</dbReference>
<reference evidence="3 4" key="1">
    <citation type="submission" date="2024-08" db="EMBL/GenBank/DDBJ databases">
        <title>Insights into the chromosomal genome structure of Flemingia macrophylla.</title>
        <authorList>
            <person name="Ding Y."/>
            <person name="Zhao Y."/>
            <person name="Bi W."/>
            <person name="Wu M."/>
            <person name="Zhao G."/>
            <person name="Gong Y."/>
            <person name="Li W."/>
            <person name="Zhang P."/>
        </authorList>
    </citation>
    <scope>NUCLEOTIDE SEQUENCE [LARGE SCALE GENOMIC DNA]</scope>
    <source>
        <strain evidence="3">DYQJB</strain>
        <tissue evidence="3">Leaf</tissue>
    </source>
</reference>
<comment type="caution">
    <text evidence="3">The sequence shown here is derived from an EMBL/GenBank/DDBJ whole genome shotgun (WGS) entry which is preliminary data.</text>
</comment>
<dbReference type="EMBL" id="JBGMDY010000004">
    <property type="protein sequence ID" value="KAL2338284.1"/>
    <property type="molecule type" value="Genomic_DNA"/>
</dbReference>
<evidence type="ECO:0000256" key="1">
    <source>
        <dbReference type="ARBA" id="ARBA00023125"/>
    </source>
</evidence>
<dbReference type="InterPro" id="IPR000424">
    <property type="entry name" value="Primosome_PriB/ssb"/>
</dbReference>